<dbReference type="NCBIfam" id="TIGR00229">
    <property type="entry name" value="sensory_box"/>
    <property type="match status" value="4"/>
</dbReference>
<protein>
    <recommendedName>
        <fullName evidence="2">histidine kinase</fullName>
        <ecNumber evidence="2">2.7.13.3</ecNumber>
    </recommendedName>
</protein>
<evidence type="ECO:0000256" key="3">
    <source>
        <dbReference type="ARBA" id="ARBA00022553"/>
    </source>
</evidence>
<feature type="domain" description="PAS" evidence="7">
    <location>
        <begin position="248"/>
        <end position="318"/>
    </location>
</feature>
<dbReference type="Gene3D" id="3.30.565.10">
    <property type="entry name" value="Histidine kinase-like ATPase, C-terminal domain"/>
    <property type="match status" value="1"/>
</dbReference>
<evidence type="ECO:0000256" key="1">
    <source>
        <dbReference type="ARBA" id="ARBA00000085"/>
    </source>
</evidence>
<dbReference type="CDD" id="cd00075">
    <property type="entry name" value="HATPase"/>
    <property type="match status" value="1"/>
</dbReference>
<dbReference type="InterPro" id="IPR005467">
    <property type="entry name" value="His_kinase_dom"/>
</dbReference>
<dbReference type="AlphaFoldDB" id="A1ZBZ7"/>
<dbReference type="InterPro" id="IPR035965">
    <property type="entry name" value="PAS-like_dom_sf"/>
</dbReference>
<keyword evidence="3" id="KW-0597">Phosphoprotein</keyword>
<keyword evidence="10" id="KW-1185">Reference proteome</keyword>
<dbReference type="InterPro" id="IPR004358">
    <property type="entry name" value="Sig_transdc_His_kin-like_C"/>
</dbReference>
<feature type="domain" description="PAC" evidence="8">
    <location>
        <begin position="443"/>
        <end position="495"/>
    </location>
</feature>
<reference evidence="9 10" key="1">
    <citation type="submission" date="2007-01" db="EMBL/GenBank/DDBJ databases">
        <authorList>
            <person name="Haygood M."/>
            <person name="Podell S."/>
            <person name="Anderson C."/>
            <person name="Hopkinson B."/>
            <person name="Roe K."/>
            <person name="Barbeau K."/>
            <person name="Gaasterland T."/>
            <person name="Ferriera S."/>
            <person name="Johnson J."/>
            <person name="Kravitz S."/>
            <person name="Beeson K."/>
            <person name="Sutton G."/>
            <person name="Rogers Y.-H."/>
            <person name="Friedman R."/>
            <person name="Frazier M."/>
            <person name="Venter J.C."/>
        </authorList>
    </citation>
    <scope>NUCLEOTIDE SEQUENCE [LARGE SCALE GENOMIC DNA]</scope>
    <source>
        <strain evidence="9 10">ATCC 23134</strain>
    </source>
</reference>
<dbReference type="PANTHER" id="PTHR43304">
    <property type="entry name" value="PHYTOCHROME-LIKE PROTEIN CPH1"/>
    <property type="match status" value="1"/>
</dbReference>
<comment type="catalytic activity">
    <reaction evidence="1">
        <text>ATP + protein L-histidine = ADP + protein N-phospho-L-histidine.</text>
        <dbReference type="EC" id="2.7.13.3"/>
    </reaction>
</comment>
<dbReference type="PROSITE" id="PS50113">
    <property type="entry name" value="PAC"/>
    <property type="match status" value="2"/>
</dbReference>
<sequence length="860" mass="98180">MIKADTLEFIPLPALLLDVTSRQILAVNDGFSRLLSVNRSAVVGKKLIALSQWDTQQTLDRYVTEATTQSESKYYHETVWQMADGSPKHLRLDCNITSVSPNAQVMLTFLDIDREKQLEAQLARQTKVRQQVFENSPIPKFLLSLDNKVLKANRAFCLMLGYHPEEVCQKSLPDIINPDDLPSFVLYQTKVANKQLGHFELEKRFLHKTGVEVFTSAHTSLLYDDALQTECFYVQAINTQARKEAEFERERFRSILNQAGESIIIADAQSGAIIDFNHTACRSLGYSQAELKQLSVNDVIKEDRVALRQRFDALIRNPRKAIHFQVILQRKDKSHYPAQVSVNYRSFRGHKYLTAIARDISNELDSEIRILEGEARFKSIFEETHMGIALTDARGNFVECNQALADMLGYTREEMVDLHIMDIAYPDDIQVPVENIQDFFKVRSLEKQYRKKNGDILWGRLTNSTIRDKHGRLLFGVGMIEDITARKLAEEKNIEHEALLNSINENLSEGIYRSTLDEGLIYINPAFALLFGFTRITEAYTVHPNDLYYDERQREKLLSILEKEGYFKNQEVLFKRKDGSTFWGLLNSHVTRSKTGKTFYDGTIIDISTKKESEELLMSKNVALQKINSELDRFVYSASHDLRAPLTSILGLVHIANTENPPPNLATYLEMIKQSIHKLDIFVQDIINYSKNSRLKIATKAIDIQQLVQQSFDNLQFMKGSESIDKTVEVLKTNDAVAGFYSDPTRLTIIFNNTISNAIKYHNPFAERPFVKVRALINEEGVDIEIEDNGKGIPAENIDRIFDMFYRASEDSNGSGLGLYIVKETVEKLRGDVMLHSELDKGTTITISLPSHEAVKNEEE</sequence>
<dbReference type="Gene3D" id="1.10.287.130">
    <property type="match status" value="1"/>
</dbReference>
<evidence type="ECO:0000313" key="10">
    <source>
        <dbReference type="Proteomes" id="UP000004095"/>
    </source>
</evidence>
<evidence type="ECO:0000256" key="2">
    <source>
        <dbReference type="ARBA" id="ARBA00012438"/>
    </source>
</evidence>
<dbReference type="PRINTS" id="PR00344">
    <property type="entry name" value="BCTRLSENSOR"/>
</dbReference>
<evidence type="ECO:0000256" key="4">
    <source>
        <dbReference type="ARBA" id="ARBA00022679"/>
    </source>
</evidence>
<dbReference type="SUPFAM" id="SSF55785">
    <property type="entry name" value="PYP-like sensor domain (PAS domain)"/>
    <property type="match status" value="5"/>
</dbReference>
<dbReference type="SUPFAM" id="SSF47384">
    <property type="entry name" value="Homodimeric domain of signal transducing histidine kinase"/>
    <property type="match status" value="1"/>
</dbReference>
<dbReference type="InterPro" id="IPR000700">
    <property type="entry name" value="PAS-assoc_C"/>
</dbReference>
<organism evidence="9 10">
    <name type="scientific">Microscilla marina ATCC 23134</name>
    <dbReference type="NCBI Taxonomy" id="313606"/>
    <lineage>
        <taxon>Bacteria</taxon>
        <taxon>Pseudomonadati</taxon>
        <taxon>Bacteroidota</taxon>
        <taxon>Cytophagia</taxon>
        <taxon>Cytophagales</taxon>
        <taxon>Microscillaceae</taxon>
        <taxon>Microscilla</taxon>
    </lineage>
</organism>
<evidence type="ECO:0000259" key="8">
    <source>
        <dbReference type="PROSITE" id="PS50113"/>
    </source>
</evidence>
<proteinExistence type="predicted"/>
<accession>A1ZBZ7</accession>
<dbReference type="InterPro" id="IPR000014">
    <property type="entry name" value="PAS"/>
</dbReference>
<feature type="domain" description="PAS" evidence="7">
    <location>
        <begin position="373"/>
        <end position="443"/>
    </location>
</feature>
<evidence type="ECO:0000259" key="7">
    <source>
        <dbReference type="PROSITE" id="PS50112"/>
    </source>
</evidence>
<name>A1ZBZ7_MICM2</name>
<dbReference type="SMART" id="SM00086">
    <property type="entry name" value="PAC"/>
    <property type="match status" value="3"/>
</dbReference>
<dbReference type="Pfam" id="PF02518">
    <property type="entry name" value="HATPase_c"/>
    <property type="match status" value="1"/>
</dbReference>
<dbReference type="SMART" id="SM00091">
    <property type="entry name" value="PAS"/>
    <property type="match status" value="5"/>
</dbReference>
<dbReference type="EC" id="2.7.13.3" evidence="2"/>
<dbReference type="InterPro" id="IPR001610">
    <property type="entry name" value="PAC"/>
</dbReference>
<dbReference type="InterPro" id="IPR013655">
    <property type="entry name" value="PAS_fold_3"/>
</dbReference>
<dbReference type="SMART" id="SM00388">
    <property type="entry name" value="HisKA"/>
    <property type="match status" value="1"/>
</dbReference>
<dbReference type="Pfam" id="PF00989">
    <property type="entry name" value="PAS"/>
    <property type="match status" value="1"/>
</dbReference>
<dbReference type="Pfam" id="PF08447">
    <property type="entry name" value="PAS_3"/>
    <property type="match status" value="1"/>
</dbReference>
<dbReference type="eggNOG" id="COG4251">
    <property type="taxonomic scope" value="Bacteria"/>
</dbReference>
<dbReference type="CDD" id="cd00082">
    <property type="entry name" value="HisKA"/>
    <property type="match status" value="1"/>
</dbReference>
<dbReference type="SUPFAM" id="SSF55874">
    <property type="entry name" value="ATPase domain of HSP90 chaperone/DNA topoisomerase II/histidine kinase"/>
    <property type="match status" value="1"/>
</dbReference>
<keyword evidence="4" id="KW-0808">Transferase</keyword>
<dbReference type="PANTHER" id="PTHR43304:SF1">
    <property type="entry name" value="PAC DOMAIN-CONTAINING PROTEIN"/>
    <property type="match status" value="1"/>
</dbReference>
<dbReference type="OrthoDB" id="9766459at2"/>
<dbReference type="InterPro" id="IPR036097">
    <property type="entry name" value="HisK_dim/P_sf"/>
</dbReference>
<evidence type="ECO:0000313" key="9">
    <source>
        <dbReference type="EMBL" id="EAY31799.1"/>
    </source>
</evidence>
<dbReference type="InterPro" id="IPR036890">
    <property type="entry name" value="HATPase_C_sf"/>
</dbReference>
<dbReference type="Proteomes" id="UP000004095">
    <property type="component" value="Unassembled WGS sequence"/>
</dbReference>
<feature type="domain" description="PAS" evidence="7">
    <location>
        <begin position="496"/>
        <end position="535"/>
    </location>
</feature>
<dbReference type="EMBL" id="AAWS01000001">
    <property type="protein sequence ID" value="EAY31799.1"/>
    <property type="molecule type" value="Genomic_DNA"/>
</dbReference>
<comment type="caution">
    <text evidence="9">The sequence shown here is derived from an EMBL/GenBank/DDBJ whole genome shotgun (WGS) entry which is preliminary data.</text>
</comment>
<dbReference type="InterPro" id="IPR003661">
    <property type="entry name" value="HisK_dim/P_dom"/>
</dbReference>
<dbReference type="RefSeq" id="WP_002692480.1">
    <property type="nucleotide sequence ID" value="NZ_AAWS01000001.1"/>
</dbReference>
<dbReference type="Pfam" id="PF13426">
    <property type="entry name" value="PAS_9"/>
    <property type="match status" value="3"/>
</dbReference>
<feature type="domain" description="PAC" evidence="8">
    <location>
        <begin position="568"/>
        <end position="619"/>
    </location>
</feature>
<evidence type="ECO:0000259" key="6">
    <source>
        <dbReference type="PROSITE" id="PS50109"/>
    </source>
</evidence>
<gene>
    <name evidence="9" type="ORF">M23134_01828</name>
</gene>
<dbReference type="CDD" id="cd00130">
    <property type="entry name" value="PAS"/>
    <property type="match status" value="4"/>
</dbReference>
<dbReference type="PROSITE" id="PS50109">
    <property type="entry name" value="HIS_KIN"/>
    <property type="match status" value="1"/>
</dbReference>
<feature type="domain" description="PAS" evidence="7">
    <location>
        <begin position="125"/>
        <end position="180"/>
    </location>
</feature>
<dbReference type="eggNOG" id="COG2202">
    <property type="taxonomic scope" value="Bacteria"/>
</dbReference>
<dbReference type="Gene3D" id="3.30.450.20">
    <property type="entry name" value="PAS domain"/>
    <property type="match status" value="5"/>
</dbReference>
<dbReference type="InterPro" id="IPR052162">
    <property type="entry name" value="Sensor_kinase/Photoreceptor"/>
</dbReference>
<dbReference type="GO" id="GO:0006355">
    <property type="term" value="P:regulation of DNA-templated transcription"/>
    <property type="evidence" value="ECO:0007669"/>
    <property type="project" value="InterPro"/>
</dbReference>
<dbReference type="Pfam" id="PF00512">
    <property type="entry name" value="HisKA"/>
    <property type="match status" value="1"/>
</dbReference>
<evidence type="ECO:0000256" key="5">
    <source>
        <dbReference type="ARBA" id="ARBA00022777"/>
    </source>
</evidence>
<dbReference type="SMART" id="SM00387">
    <property type="entry name" value="HATPase_c"/>
    <property type="match status" value="1"/>
</dbReference>
<dbReference type="InterPro" id="IPR013767">
    <property type="entry name" value="PAS_fold"/>
</dbReference>
<dbReference type="InterPro" id="IPR003594">
    <property type="entry name" value="HATPase_dom"/>
</dbReference>
<feature type="domain" description="Histidine kinase" evidence="6">
    <location>
        <begin position="637"/>
        <end position="853"/>
    </location>
</feature>
<dbReference type="GO" id="GO:0000155">
    <property type="term" value="F:phosphorelay sensor kinase activity"/>
    <property type="evidence" value="ECO:0007669"/>
    <property type="project" value="InterPro"/>
</dbReference>
<keyword evidence="5" id="KW-0418">Kinase</keyword>
<dbReference type="PROSITE" id="PS50112">
    <property type="entry name" value="PAS"/>
    <property type="match status" value="4"/>
</dbReference>